<evidence type="ECO:0000256" key="3">
    <source>
        <dbReference type="ARBA" id="ARBA00022603"/>
    </source>
</evidence>
<accession>A0A4U5UD59</accession>
<dbReference type="GO" id="GO:0005694">
    <property type="term" value="C:chromosome"/>
    <property type="evidence" value="ECO:0007669"/>
    <property type="project" value="UniProtKB-SubCell"/>
</dbReference>
<evidence type="ECO:0000313" key="11">
    <source>
        <dbReference type="Proteomes" id="UP000298787"/>
    </source>
</evidence>
<evidence type="ECO:0000256" key="8">
    <source>
        <dbReference type="SAM" id="SignalP"/>
    </source>
</evidence>
<evidence type="ECO:0000256" key="5">
    <source>
        <dbReference type="ARBA" id="ARBA00022691"/>
    </source>
</evidence>
<evidence type="ECO:0000259" key="9">
    <source>
        <dbReference type="Pfam" id="PF00856"/>
    </source>
</evidence>
<feature type="signal peptide" evidence="8">
    <location>
        <begin position="1"/>
        <end position="19"/>
    </location>
</feature>
<evidence type="ECO:0000256" key="1">
    <source>
        <dbReference type="ARBA" id="ARBA00004286"/>
    </source>
</evidence>
<dbReference type="PANTHER" id="PTHR46223">
    <property type="entry name" value="HISTONE-LYSINE N-METHYLTRANSFERASE SUV39H"/>
    <property type="match status" value="1"/>
</dbReference>
<dbReference type="InterPro" id="IPR001214">
    <property type="entry name" value="SET_dom"/>
</dbReference>
<evidence type="ECO:0000256" key="7">
    <source>
        <dbReference type="ARBA" id="ARBA00022833"/>
    </source>
</evidence>
<keyword evidence="6" id="KW-0479">Metal-binding</keyword>
<dbReference type="InterPro" id="IPR046341">
    <property type="entry name" value="SET_dom_sf"/>
</dbReference>
<dbReference type="GO" id="GO:0046974">
    <property type="term" value="F:histone H3K9 methyltransferase activity"/>
    <property type="evidence" value="ECO:0007669"/>
    <property type="project" value="TreeGrafter"/>
</dbReference>
<keyword evidence="11" id="KW-1185">Reference proteome</keyword>
<keyword evidence="4 10" id="KW-0808">Transferase</keyword>
<protein>
    <submittedName>
        <fullName evidence="10">Histone-lysine N-methyltransferase</fullName>
    </submittedName>
</protein>
<evidence type="ECO:0000256" key="4">
    <source>
        <dbReference type="ARBA" id="ARBA00022679"/>
    </source>
</evidence>
<keyword evidence="2" id="KW-0158">Chromosome</keyword>
<dbReference type="Pfam" id="PF00856">
    <property type="entry name" value="SET"/>
    <property type="match status" value="1"/>
</dbReference>
<keyword evidence="8" id="KW-0732">Signal</keyword>
<dbReference type="InterPro" id="IPR050973">
    <property type="entry name" value="H3K9_Histone-Lys_N-MTase"/>
</dbReference>
<dbReference type="GO" id="GO:0046872">
    <property type="term" value="F:metal ion binding"/>
    <property type="evidence" value="ECO:0007669"/>
    <property type="project" value="UniProtKB-KW"/>
</dbReference>
<dbReference type="Proteomes" id="UP000298787">
    <property type="component" value="Chromosome 6"/>
</dbReference>
<dbReference type="PANTHER" id="PTHR46223:SF4">
    <property type="entry name" value="HISTONE-LYSINE N-METHYLTRANSFERASE-RELATED"/>
    <property type="match status" value="1"/>
</dbReference>
<gene>
    <name evidence="10" type="ORF">D9C73_006031</name>
</gene>
<comment type="subcellular location">
    <subcellularLocation>
        <location evidence="1">Chromosome</location>
    </subcellularLocation>
</comment>
<dbReference type="EMBL" id="CM014083">
    <property type="protein sequence ID" value="TKS71958.1"/>
    <property type="molecule type" value="Genomic_DNA"/>
</dbReference>
<dbReference type="Gene3D" id="2.170.270.10">
    <property type="entry name" value="SET domain"/>
    <property type="match status" value="1"/>
</dbReference>
<sequence>MSMLLAAAVLPPLASPSPARREEPKPASVAILTAISLTRSLCPAALSKSGFGVFTCTPIEKGSFVLEYCGELIPKEERDKMQKEYSDKKNVYLFDFVWGNAHGDREIDDHEFMPGSWRQESQGVFHDQANNRARNPTQRAKNLGDMMKDYFNSPEGQAVSSVFSVLLETSGDGCHVVEGF</sequence>
<dbReference type="GO" id="GO:0032259">
    <property type="term" value="P:methylation"/>
    <property type="evidence" value="ECO:0007669"/>
    <property type="project" value="UniProtKB-KW"/>
</dbReference>
<dbReference type="STRING" id="240159.A0A4U5UD59"/>
<feature type="chain" id="PRO_5020895259" evidence="8">
    <location>
        <begin position="20"/>
        <end position="180"/>
    </location>
</feature>
<evidence type="ECO:0000256" key="2">
    <source>
        <dbReference type="ARBA" id="ARBA00022454"/>
    </source>
</evidence>
<keyword evidence="7" id="KW-0862">Zinc</keyword>
<keyword evidence="3 10" id="KW-0489">Methyltransferase</keyword>
<organism evidence="10 11">
    <name type="scientific">Collichthys lucidus</name>
    <name type="common">Big head croaker</name>
    <name type="synonym">Sciaena lucida</name>
    <dbReference type="NCBI Taxonomy" id="240159"/>
    <lineage>
        <taxon>Eukaryota</taxon>
        <taxon>Metazoa</taxon>
        <taxon>Chordata</taxon>
        <taxon>Craniata</taxon>
        <taxon>Vertebrata</taxon>
        <taxon>Euteleostomi</taxon>
        <taxon>Actinopterygii</taxon>
        <taxon>Neopterygii</taxon>
        <taxon>Teleostei</taxon>
        <taxon>Neoteleostei</taxon>
        <taxon>Acanthomorphata</taxon>
        <taxon>Eupercaria</taxon>
        <taxon>Sciaenidae</taxon>
        <taxon>Collichthys</taxon>
    </lineage>
</organism>
<reference evidence="10 11" key="1">
    <citation type="submission" date="2019-01" db="EMBL/GenBank/DDBJ databases">
        <title>Genome Assembly of Collichthys lucidus.</title>
        <authorList>
            <person name="Cai M."/>
            <person name="Xiao S."/>
        </authorList>
    </citation>
    <scope>NUCLEOTIDE SEQUENCE [LARGE SCALE GENOMIC DNA]</scope>
    <source>
        <strain evidence="10">JT15FE1705JMU</strain>
        <tissue evidence="10">Muscle</tissue>
    </source>
</reference>
<dbReference type="AlphaFoldDB" id="A0A4U5UD59"/>
<name>A0A4U5UD59_COLLU</name>
<proteinExistence type="predicted"/>
<feature type="domain" description="SET" evidence="9">
    <location>
        <begin position="50"/>
        <end position="151"/>
    </location>
</feature>
<dbReference type="GO" id="GO:0005634">
    <property type="term" value="C:nucleus"/>
    <property type="evidence" value="ECO:0007669"/>
    <property type="project" value="TreeGrafter"/>
</dbReference>
<evidence type="ECO:0000313" key="10">
    <source>
        <dbReference type="EMBL" id="TKS71958.1"/>
    </source>
</evidence>
<dbReference type="SUPFAM" id="SSF82199">
    <property type="entry name" value="SET domain"/>
    <property type="match status" value="1"/>
</dbReference>
<evidence type="ECO:0000256" key="6">
    <source>
        <dbReference type="ARBA" id="ARBA00022723"/>
    </source>
</evidence>
<keyword evidence="5" id="KW-0949">S-adenosyl-L-methionine</keyword>